<dbReference type="AlphaFoldDB" id="A0A074Z4W8"/>
<dbReference type="EMBL" id="KL596917">
    <property type="protein sequence ID" value="KER22126.1"/>
    <property type="molecule type" value="Genomic_DNA"/>
</dbReference>
<organism evidence="1 2">
    <name type="scientific">Opisthorchis viverrini</name>
    <name type="common">Southeast Asian liver fluke</name>
    <dbReference type="NCBI Taxonomy" id="6198"/>
    <lineage>
        <taxon>Eukaryota</taxon>
        <taxon>Metazoa</taxon>
        <taxon>Spiralia</taxon>
        <taxon>Lophotrochozoa</taxon>
        <taxon>Platyhelminthes</taxon>
        <taxon>Trematoda</taxon>
        <taxon>Digenea</taxon>
        <taxon>Opisthorchiida</taxon>
        <taxon>Opisthorchiata</taxon>
        <taxon>Opisthorchiidae</taxon>
        <taxon>Opisthorchis</taxon>
    </lineage>
</organism>
<proteinExistence type="predicted"/>
<gene>
    <name evidence="1" type="ORF">T265_09692</name>
</gene>
<evidence type="ECO:0000313" key="2">
    <source>
        <dbReference type="Proteomes" id="UP000054324"/>
    </source>
</evidence>
<evidence type="ECO:0000313" key="1">
    <source>
        <dbReference type="EMBL" id="KER22126.1"/>
    </source>
</evidence>
<name>A0A074Z4W8_OPIVI</name>
<dbReference type="GeneID" id="20323860"/>
<accession>A0A074Z4W8</accession>
<dbReference type="KEGG" id="ovi:T265_09692"/>
<dbReference type="RefSeq" id="XP_009174112.1">
    <property type="nucleotide sequence ID" value="XM_009175848.1"/>
</dbReference>
<keyword evidence="2" id="KW-1185">Reference proteome</keyword>
<reference evidence="1 2" key="1">
    <citation type="submission" date="2013-11" db="EMBL/GenBank/DDBJ databases">
        <title>Opisthorchis viverrini - life in the bile duct.</title>
        <authorList>
            <person name="Young N.D."/>
            <person name="Nagarajan N."/>
            <person name="Lin S.J."/>
            <person name="Korhonen P.K."/>
            <person name="Jex A.R."/>
            <person name="Hall R.S."/>
            <person name="Safavi-Hemami H."/>
            <person name="Kaewkong W."/>
            <person name="Bertrand D."/>
            <person name="Gao S."/>
            <person name="Seet Q."/>
            <person name="Wongkham S."/>
            <person name="Teh B.T."/>
            <person name="Wongkham C."/>
            <person name="Intapan P.M."/>
            <person name="Maleewong W."/>
            <person name="Yang X."/>
            <person name="Hu M."/>
            <person name="Wang Z."/>
            <person name="Hofmann A."/>
            <person name="Sternberg P.W."/>
            <person name="Tan P."/>
            <person name="Wang J."/>
            <person name="Gasser R.B."/>
        </authorList>
    </citation>
    <scope>NUCLEOTIDE SEQUENCE [LARGE SCALE GENOMIC DNA]</scope>
</reference>
<dbReference type="Proteomes" id="UP000054324">
    <property type="component" value="Unassembled WGS sequence"/>
</dbReference>
<sequence length="91" mass="10073">MVEAEYVWKPIFAGLDGCGGWELGLLAAGRLFGYTVEIVDGGSGSGNRLEDERRERCHNEILLIYVIHKVNNFCTVCSGLCDYTNSSKELL</sequence>
<protein>
    <submittedName>
        <fullName evidence="1">Uncharacterized protein</fullName>
    </submittedName>
</protein>
<dbReference type="CTD" id="20323860"/>